<dbReference type="Pfam" id="PF06985">
    <property type="entry name" value="HET"/>
    <property type="match status" value="1"/>
</dbReference>
<evidence type="ECO:0000259" key="1">
    <source>
        <dbReference type="Pfam" id="PF06985"/>
    </source>
</evidence>
<feature type="domain" description="Heterokaryon incompatibility" evidence="1">
    <location>
        <begin position="56"/>
        <end position="190"/>
    </location>
</feature>
<organism evidence="2 3">
    <name type="scientific">Elasticomyces elasticus</name>
    <dbReference type="NCBI Taxonomy" id="574655"/>
    <lineage>
        <taxon>Eukaryota</taxon>
        <taxon>Fungi</taxon>
        <taxon>Dikarya</taxon>
        <taxon>Ascomycota</taxon>
        <taxon>Pezizomycotina</taxon>
        <taxon>Dothideomycetes</taxon>
        <taxon>Dothideomycetidae</taxon>
        <taxon>Mycosphaerellales</taxon>
        <taxon>Teratosphaeriaceae</taxon>
        <taxon>Elasticomyces</taxon>
    </lineage>
</organism>
<evidence type="ECO:0000313" key="2">
    <source>
        <dbReference type="EMBL" id="KAK5695843.1"/>
    </source>
</evidence>
<reference evidence="2" key="1">
    <citation type="submission" date="2023-08" db="EMBL/GenBank/DDBJ databases">
        <title>Black Yeasts Isolated from many extreme environments.</title>
        <authorList>
            <person name="Coleine C."/>
            <person name="Stajich J.E."/>
            <person name="Selbmann L."/>
        </authorList>
    </citation>
    <scope>NUCLEOTIDE SEQUENCE</scope>
    <source>
        <strain evidence="2">CCFEE 5810</strain>
    </source>
</reference>
<dbReference type="InterPro" id="IPR010730">
    <property type="entry name" value="HET"/>
</dbReference>
<protein>
    <recommendedName>
        <fullName evidence="1">Heterokaryon incompatibility domain-containing protein</fullName>
    </recommendedName>
</protein>
<dbReference type="PANTHER" id="PTHR24148:SF64">
    <property type="entry name" value="HETEROKARYON INCOMPATIBILITY DOMAIN-CONTAINING PROTEIN"/>
    <property type="match status" value="1"/>
</dbReference>
<dbReference type="PANTHER" id="PTHR24148">
    <property type="entry name" value="ANKYRIN REPEAT DOMAIN-CONTAINING PROTEIN 39 HOMOLOG-RELATED"/>
    <property type="match status" value="1"/>
</dbReference>
<dbReference type="EMBL" id="JAVRQU010000013">
    <property type="protein sequence ID" value="KAK5695843.1"/>
    <property type="molecule type" value="Genomic_DNA"/>
</dbReference>
<accession>A0AAN7VPZ6</accession>
<dbReference type="AlphaFoldDB" id="A0AAN7VPZ6"/>
<dbReference type="InterPro" id="IPR052895">
    <property type="entry name" value="HetReg/Transcr_Mod"/>
</dbReference>
<gene>
    <name evidence="2" type="ORF">LTR97_008263</name>
</gene>
<name>A0AAN7VPZ6_9PEZI</name>
<comment type="caution">
    <text evidence="2">The sequence shown here is derived from an EMBL/GenBank/DDBJ whole genome shotgun (WGS) entry which is preliminary data.</text>
</comment>
<evidence type="ECO:0000313" key="3">
    <source>
        <dbReference type="Proteomes" id="UP001310594"/>
    </source>
</evidence>
<dbReference type="Proteomes" id="UP001310594">
    <property type="component" value="Unassembled WGS sequence"/>
</dbReference>
<proteinExistence type="predicted"/>
<sequence length="595" mass="66976">MARQQRRRRGRQRKLYKPLGDGQIRLIKLLPSHDLATALRCYMITADIDDLNGTKYEAISYAWGDPSDTVALIVSGHALHITWNLHDALLAFRQTGEFSGYLWTDAVCIDQTNIAERGVQVARMDDIYARADRVVVWLGQAMHKTPDVLRLFQDCREGHKSYREVCRTISTKPPLAFAFWGLADSPWWTRLCLDLAGVVQETVLASHVDVYVGCHRISLQTLCAGLTSILSDYTPSEYDGSWTNPTWSEWDVTERRRQVIQSIGASLQGKLDTQGNDGLIAWLLRLSWRQTSEPLDRVYAIMSLFPKQLGLIPDYSADVSRVYEQATAGVMRHMGTPAVVMMAGLQMYRRQGLASWVPDFGASVPWTPSMLENSISVDYTHSLPEGLSFSYQREAHLSIWAFVADSIVGAGTPVPFSAVRDIASADTLHAIQSDLRVWWAFSRVKHSAAKEFWYDVGFSLPKHIAMHLHAGIDQAIQWLTRWLWMDGTGWWGTDIQNAIFLAVKGQCFFLTTRGRRGRVSHQAPHEGDLVAIVAQIPSPLILRRPPDTGPDVFELVRTCDYCQGMMQGEAVREAASSLTGSENHVDRLFREIILV</sequence>